<evidence type="ECO:0000256" key="6">
    <source>
        <dbReference type="ARBA" id="ARBA00022826"/>
    </source>
</evidence>
<evidence type="ECO:0000256" key="8">
    <source>
        <dbReference type="ARBA" id="ARBA00022989"/>
    </source>
</evidence>
<name>A0A9W6CMX8_XANFL</name>
<dbReference type="GeneID" id="95762579"/>
<keyword evidence="4" id="KW-0633">Potassium transport</keyword>
<keyword evidence="9" id="KW-0406">Ion transport</keyword>
<evidence type="ECO:0000313" key="14">
    <source>
        <dbReference type="EMBL" id="GLI22117.1"/>
    </source>
</evidence>
<comment type="similarity">
    <text evidence="2">Belongs to the TMEM175 family.</text>
</comment>
<keyword evidence="6" id="KW-0631">Potassium channel</keyword>
<proteinExistence type="inferred from homology"/>
<gene>
    <name evidence="15" type="ORF">GGQ86_000582</name>
    <name evidence="14" type="ORF">XFLAVUS301_17910</name>
</gene>
<evidence type="ECO:0000256" key="11">
    <source>
        <dbReference type="ARBA" id="ARBA00023303"/>
    </source>
</evidence>
<evidence type="ECO:0000256" key="5">
    <source>
        <dbReference type="ARBA" id="ARBA00022692"/>
    </source>
</evidence>
<dbReference type="EMBL" id="BSDO01000002">
    <property type="protein sequence ID" value="GLI22117.1"/>
    <property type="molecule type" value="Genomic_DNA"/>
</dbReference>
<feature type="transmembrane region" description="Helical" evidence="13">
    <location>
        <begin position="51"/>
        <end position="72"/>
    </location>
</feature>
<feature type="transmembrane region" description="Helical" evidence="13">
    <location>
        <begin position="12"/>
        <end position="31"/>
    </location>
</feature>
<evidence type="ECO:0000313" key="16">
    <source>
        <dbReference type="Proteomes" id="UP001144397"/>
    </source>
</evidence>
<keyword evidence="5 13" id="KW-0812">Transmembrane</keyword>
<feature type="transmembrane region" description="Helical" evidence="13">
    <location>
        <begin position="92"/>
        <end position="110"/>
    </location>
</feature>
<keyword evidence="3" id="KW-0813">Transport</keyword>
<dbReference type="GO" id="GO:0005267">
    <property type="term" value="F:potassium channel activity"/>
    <property type="evidence" value="ECO:0007669"/>
    <property type="project" value="UniProtKB-KW"/>
</dbReference>
<evidence type="ECO:0000256" key="12">
    <source>
        <dbReference type="ARBA" id="ARBA00034430"/>
    </source>
</evidence>
<evidence type="ECO:0000256" key="2">
    <source>
        <dbReference type="ARBA" id="ARBA00006920"/>
    </source>
</evidence>
<evidence type="ECO:0000256" key="4">
    <source>
        <dbReference type="ARBA" id="ARBA00022538"/>
    </source>
</evidence>
<comment type="caution">
    <text evidence="14">The sequence shown here is derived from an EMBL/GenBank/DDBJ whole genome shotgun (WGS) entry which is preliminary data.</text>
</comment>
<feature type="transmembrane region" description="Helical" evidence="13">
    <location>
        <begin position="152"/>
        <end position="174"/>
    </location>
</feature>
<sequence>MQSSGRSLFPKARVDALSDGIFAFAMTLLVLDIRLPDDLPLTSAAELTAHLVSLSHQMLTYVISFFVLGAFWRSGIEIRPTSERVDRHTVRLALLFLFFVTTVPFSSGLVGRYGGLAPAVVVYAGNMTMLAVLTIAIRYLDVEPRHRSLRGAAGGVLPLFIATAILSVLISAVAPRQAMYAYLLTGLARLPFWPRGGYGAVD</sequence>
<evidence type="ECO:0000256" key="1">
    <source>
        <dbReference type="ARBA" id="ARBA00004141"/>
    </source>
</evidence>
<evidence type="ECO:0000313" key="17">
    <source>
        <dbReference type="Proteomes" id="UP001245370"/>
    </source>
</evidence>
<comment type="subcellular location">
    <subcellularLocation>
        <location evidence="1">Membrane</location>
        <topology evidence="1">Multi-pass membrane protein</topology>
    </subcellularLocation>
</comment>
<dbReference type="Proteomes" id="UP001144397">
    <property type="component" value="Unassembled WGS sequence"/>
</dbReference>
<evidence type="ECO:0000256" key="9">
    <source>
        <dbReference type="ARBA" id="ARBA00023065"/>
    </source>
</evidence>
<dbReference type="Proteomes" id="UP001245370">
    <property type="component" value="Unassembled WGS sequence"/>
</dbReference>
<accession>A0A9W6CMX8</accession>
<dbReference type="RefSeq" id="WP_281807137.1">
    <property type="nucleotide sequence ID" value="NZ_BSDO01000002.1"/>
</dbReference>
<evidence type="ECO:0000256" key="13">
    <source>
        <dbReference type="SAM" id="Phobius"/>
    </source>
</evidence>
<keyword evidence="17" id="KW-1185">Reference proteome</keyword>
<dbReference type="PANTHER" id="PTHR31462">
    <property type="entry name" value="ENDOSOMAL/LYSOSOMAL POTASSIUM CHANNEL TMEM175"/>
    <property type="match status" value="1"/>
</dbReference>
<evidence type="ECO:0000256" key="7">
    <source>
        <dbReference type="ARBA" id="ARBA00022958"/>
    </source>
</evidence>
<feature type="transmembrane region" description="Helical" evidence="13">
    <location>
        <begin position="116"/>
        <end position="140"/>
    </location>
</feature>
<dbReference type="InterPro" id="IPR010617">
    <property type="entry name" value="TMEM175-like"/>
</dbReference>
<reference evidence="15 17" key="2">
    <citation type="submission" date="2023-07" db="EMBL/GenBank/DDBJ databases">
        <title>Genomic Encyclopedia of Type Strains, Phase IV (KMG-IV): sequencing the most valuable type-strain genomes for metagenomic binning, comparative biology and taxonomic classification.</title>
        <authorList>
            <person name="Goeker M."/>
        </authorList>
    </citation>
    <scope>NUCLEOTIDE SEQUENCE [LARGE SCALE GENOMIC DNA]</scope>
    <source>
        <strain evidence="15 17">DSM 338</strain>
    </source>
</reference>
<protein>
    <submittedName>
        <fullName evidence="14">Membrane protein</fullName>
    </submittedName>
</protein>
<organism evidence="14 16">
    <name type="scientific">Xanthobacter flavus</name>
    <dbReference type="NCBI Taxonomy" id="281"/>
    <lineage>
        <taxon>Bacteria</taxon>
        <taxon>Pseudomonadati</taxon>
        <taxon>Pseudomonadota</taxon>
        <taxon>Alphaproteobacteria</taxon>
        <taxon>Hyphomicrobiales</taxon>
        <taxon>Xanthobacteraceae</taxon>
        <taxon>Xanthobacter</taxon>
    </lineage>
</organism>
<evidence type="ECO:0000256" key="10">
    <source>
        <dbReference type="ARBA" id="ARBA00023136"/>
    </source>
</evidence>
<keyword evidence="8 13" id="KW-1133">Transmembrane helix</keyword>
<keyword evidence="11" id="KW-0407">Ion channel</keyword>
<comment type="catalytic activity">
    <reaction evidence="12">
        <text>K(+)(in) = K(+)(out)</text>
        <dbReference type="Rhea" id="RHEA:29463"/>
        <dbReference type="ChEBI" id="CHEBI:29103"/>
    </reaction>
</comment>
<keyword evidence="7" id="KW-0630">Potassium</keyword>
<dbReference type="GO" id="GO:0015252">
    <property type="term" value="F:proton channel activity"/>
    <property type="evidence" value="ECO:0007669"/>
    <property type="project" value="InterPro"/>
</dbReference>
<evidence type="ECO:0000256" key="3">
    <source>
        <dbReference type="ARBA" id="ARBA00022448"/>
    </source>
</evidence>
<dbReference type="Pfam" id="PF06736">
    <property type="entry name" value="TMEM175"/>
    <property type="match status" value="1"/>
</dbReference>
<dbReference type="EMBL" id="JAVDPY010000001">
    <property type="protein sequence ID" value="MDR6332135.1"/>
    <property type="molecule type" value="Genomic_DNA"/>
</dbReference>
<reference evidence="14" key="1">
    <citation type="submission" date="2022-12" db="EMBL/GenBank/DDBJ databases">
        <title>Reference genome sequencing for broad-spectrum identification of bacterial and archaeal isolates by mass spectrometry.</title>
        <authorList>
            <person name="Sekiguchi Y."/>
            <person name="Tourlousse D.M."/>
        </authorList>
    </citation>
    <scope>NUCLEOTIDE SEQUENCE</scope>
    <source>
        <strain evidence="14">301</strain>
    </source>
</reference>
<dbReference type="PANTHER" id="PTHR31462:SF5">
    <property type="entry name" value="ENDOSOMAL_LYSOSOMAL PROTON CHANNEL TMEM175"/>
    <property type="match status" value="1"/>
</dbReference>
<dbReference type="AlphaFoldDB" id="A0A9W6CMX8"/>
<keyword evidence="10 13" id="KW-0472">Membrane</keyword>
<dbReference type="GO" id="GO:0016020">
    <property type="term" value="C:membrane"/>
    <property type="evidence" value="ECO:0007669"/>
    <property type="project" value="UniProtKB-SubCell"/>
</dbReference>
<evidence type="ECO:0000313" key="15">
    <source>
        <dbReference type="EMBL" id="MDR6332135.1"/>
    </source>
</evidence>